<keyword evidence="8" id="KW-1185">Reference proteome</keyword>
<dbReference type="KEGG" id="mhor:MSHOH_0732"/>
<evidence type="ECO:0000256" key="5">
    <source>
        <dbReference type="ARBA" id="ARBA00023136"/>
    </source>
</evidence>
<feature type="transmembrane region" description="Helical" evidence="6">
    <location>
        <begin position="104"/>
        <end position="124"/>
    </location>
</feature>
<name>A0A0E3WU28_9EURY</name>
<dbReference type="InterPro" id="IPR037185">
    <property type="entry name" value="EmrE-like"/>
</dbReference>
<evidence type="ECO:0000313" key="8">
    <source>
        <dbReference type="Proteomes" id="UP000033101"/>
    </source>
</evidence>
<dbReference type="InterPro" id="IPR000390">
    <property type="entry name" value="Small_drug/metabolite_transptr"/>
</dbReference>
<sequence length="127" mass="14416">MSKIKPEKKQIFYFSLIIFSILFQAGSGICGKYAAITIKEASPFITIANIYYLLSLVFLVLQAVIWQQALIHYPLSYAYPFISLVNFVILFFSAILFHEQITRYNVLGLIIISLGILILSRSLGEET</sequence>
<dbReference type="STRING" id="1434110.MSHOH_0732"/>
<dbReference type="GO" id="GO:0005886">
    <property type="term" value="C:plasma membrane"/>
    <property type="evidence" value="ECO:0007669"/>
    <property type="project" value="UniProtKB-SubCell"/>
</dbReference>
<dbReference type="Proteomes" id="UP000033101">
    <property type="component" value="Chromosome"/>
</dbReference>
<dbReference type="SUPFAM" id="SSF103481">
    <property type="entry name" value="Multidrug resistance efflux transporter EmrE"/>
    <property type="match status" value="1"/>
</dbReference>
<keyword evidence="4 6" id="KW-1133">Transmembrane helix</keyword>
<dbReference type="HOGENOM" id="CLU_1965560_0_0_2"/>
<evidence type="ECO:0000256" key="3">
    <source>
        <dbReference type="ARBA" id="ARBA00022692"/>
    </source>
</evidence>
<dbReference type="GO" id="GO:0022857">
    <property type="term" value="F:transmembrane transporter activity"/>
    <property type="evidence" value="ECO:0007669"/>
    <property type="project" value="InterPro"/>
</dbReference>
<organism evidence="7 8">
    <name type="scientific">Methanosarcina horonobensis HB-1 = JCM 15518</name>
    <dbReference type="NCBI Taxonomy" id="1434110"/>
    <lineage>
        <taxon>Archaea</taxon>
        <taxon>Methanobacteriati</taxon>
        <taxon>Methanobacteriota</taxon>
        <taxon>Stenosarchaea group</taxon>
        <taxon>Methanomicrobia</taxon>
        <taxon>Methanosarcinales</taxon>
        <taxon>Methanosarcinaceae</taxon>
        <taxon>Methanosarcina</taxon>
    </lineage>
</organism>
<dbReference type="PANTHER" id="PTHR30561:SF9">
    <property type="entry name" value="4-AMINO-4-DEOXY-L-ARABINOSE-PHOSPHOUNDECAPRENOL FLIPPASE SUBUNIT ARNF-RELATED"/>
    <property type="match status" value="1"/>
</dbReference>
<dbReference type="OrthoDB" id="148304at2157"/>
<evidence type="ECO:0000313" key="7">
    <source>
        <dbReference type="EMBL" id="AKB77215.1"/>
    </source>
</evidence>
<dbReference type="PATRIC" id="fig|1434110.4.peg.896"/>
<reference evidence="7 8" key="1">
    <citation type="submission" date="2014-07" db="EMBL/GenBank/DDBJ databases">
        <title>Methanogenic archaea and the global carbon cycle.</title>
        <authorList>
            <person name="Henriksen J.R."/>
            <person name="Luke J."/>
            <person name="Reinhart S."/>
            <person name="Benedict M.N."/>
            <person name="Youngblut N.D."/>
            <person name="Metcalf M.E."/>
            <person name="Whitaker R.J."/>
            <person name="Metcalf W.W."/>
        </authorList>
    </citation>
    <scope>NUCLEOTIDE SEQUENCE [LARGE SCALE GENOMIC DNA]</scope>
    <source>
        <strain evidence="7 8">HB-1</strain>
    </source>
</reference>
<dbReference type="RefSeq" id="WP_052730697.1">
    <property type="nucleotide sequence ID" value="NZ_CP009516.1"/>
</dbReference>
<keyword evidence="2" id="KW-1003">Cell membrane</keyword>
<comment type="subcellular location">
    <subcellularLocation>
        <location evidence="1">Cell membrane</location>
        <topology evidence="1">Multi-pass membrane protein</topology>
    </subcellularLocation>
</comment>
<dbReference type="AlphaFoldDB" id="A0A0E3WU28"/>
<protein>
    <recommendedName>
        <fullName evidence="9">EamA domain-containing protein</fullName>
    </recommendedName>
</protein>
<feature type="transmembrane region" description="Helical" evidence="6">
    <location>
        <begin position="41"/>
        <end position="65"/>
    </location>
</feature>
<dbReference type="PANTHER" id="PTHR30561">
    <property type="entry name" value="SMR FAMILY PROTON-DEPENDENT DRUG EFFLUX TRANSPORTER SUGE"/>
    <property type="match status" value="1"/>
</dbReference>
<feature type="transmembrane region" description="Helical" evidence="6">
    <location>
        <begin position="77"/>
        <end position="98"/>
    </location>
</feature>
<feature type="transmembrane region" description="Helical" evidence="6">
    <location>
        <begin position="12"/>
        <end position="35"/>
    </location>
</feature>
<keyword evidence="3 6" id="KW-0812">Transmembrane</keyword>
<keyword evidence="5 6" id="KW-0472">Membrane</keyword>
<evidence type="ECO:0000256" key="6">
    <source>
        <dbReference type="SAM" id="Phobius"/>
    </source>
</evidence>
<evidence type="ECO:0000256" key="2">
    <source>
        <dbReference type="ARBA" id="ARBA00022475"/>
    </source>
</evidence>
<accession>A0A0E3WU28</accession>
<dbReference type="Gene3D" id="1.10.3730.20">
    <property type="match status" value="1"/>
</dbReference>
<dbReference type="GeneID" id="25419371"/>
<gene>
    <name evidence="7" type="ORF">MSHOH_0732</name>
</gene>
<evidence type="ECO:0008006" key="9">
    <source>
        <dbReference type="Google" id="ProtNLM"/>
    </source>
</evidence>
<proteinExistence type="predicted"/>
<evidence type="ECO:0000256" key="4">
    <source>
        <dbReference type="ARBA" id="ARBA00022989"/>
    </source>
</evidence>
<evidence type="ECO:0000256" key="1">
    <source>
        <dbReference type="ARBA" id="ARBA00004651"/>
    </source>
</evidence>
<dbReference type="EMBL" id="CP009516">
    <property type="protein sequence ID" value="AKB77215.1"/>
    <property type="molecule type" value="Genomic_DNA"/>
</dbReference>